<name>A0A9W4KYS7_9BACI</name>
<dbReference type="Proteomes" id="UP000789326">
    <property type="component" value="Unassembled WGS sequence"/>
</dbReference>
<gene>
    <name evidence="1" type="ORF">SRABI133_02969</name>
</gene>
<dbReference type="AlphaFoldDB" id="A0A9W4KYS7"/>
<protein>
    <submittedName>
        <fullName evidence="1">Uncharacterized protein</fullName>
    </submittedName>
</protein>
<comment type="caution">
    <text evidence="1">The sequence shown here is derived from an EMBL/GenBank/DDBJ whole genome shotgun (WGS) entry which is preliminary data.</text>
</comment>
<evidence type="ECO:0000313" key="1">
    <source>
        <dbReference type="EMBL" id="CAH0244593.1"/>
    </source>
</evidence>
<organism evidence="1 2">
    <name type="scientific">Peribacillus simplex</name>
    <dbReference type="NCBI Taxonomy" id="1478"/>
    <lineage>
        <taxon>Bacteria</taxon>
        <taxon>Bacillati</taxon>
        <taxon>Bacillota</taxon>
        <taxon>Bacilli</taxon>
        <taxon>Bacillales</taxon>
        <taxon>Bacillaceae</taxon>
        <taxon>Peribacillus</taxon>
    </lineage>
</organism>
<accession>A0A9W4KYS7</accession>
<dbReference type="EMBL" id="CAKKMG010000042">
    <property type="protein sequence ID" value="CAH0244593.1"/>
    <property type="molecule type" value="Genomic_DNA"/>
</dbReference>
<sequence>MALTHPLAIHEAQKISVSPQRMKIGLYVDNVLMDGDEVFELWCLSAHTLV</sequence>
<evidence type="ECO:0000313" key="2">
    <source>
        <dbReference type="Proteomes" id="UP000789326"/>
    </source>
</evidence>
<reference evidence="1" key="1">
    <citation type="submission" date="2021-11" db="EMBL/GenBank/DDBJ databases">
        <authorList>
            <person name="Bulgarelli D."/>
        </authorList>
    </citation>
    <scope>NUCLEOTIDE SEQUENCE</scope>
    <source>
        <strain evidence="1">Bi133</strain>
    </source>
</reference>
<proteinExistence type="predicted"/>